<feature type="compositionally biased region" description="Polar residues" evidence="1">
    <location>
        <begin position="46"/>
        <end position="75"/>
    </location>
</feature>
<dbReference type="EMBL" id="OVEO01000001">
    <property type="protein sequence ID" value="SPQ92986.1"/>
    <property type="molecule type" value="Genomic_DNA"/>
</dbReference>
<evidence type="ECO:0000313" key="4">
    <source>
        <dbReference type="Proteomes" id="UP000290189"/>
    </source>
</evidence>
<keyword evidence="2" id="KW-0732">Signal</keyword>
<feature type="signal peptide" evidence="2">
    <location>
        <begin position="1"/>
        <end position="20"/>
    </location>
</feature>
<evidence type="ECO:0000256" key="2">
    <source>
        <dbReference type="SAM" id="SignalP"/>
    </source>
</evidence>
<dbReference type="AlphaFoldDB" id="A0A3P3XYG2"/>
<geneLocation type="mitochondrion" evidence="3"/>
<feature type="compositionally biased region" description="Polar residues" evidence="1">
    <location>
        <begin position="103"/>
        <end position="113"/>
    </location>
</feature>
<feature type="compositionally biased region" description="Polar residues" evidence="1">
    <location>
        <begin position="127"/>
        <end position="137"/>
    </location>
</feature>
<evidence type="ECO:0000313" key="3">
    <source>
        <dbReference type="EMBL" id="SPQ92986.1"/>
    </source>
</evidence>
<protein>
    <recommendedName>
        <fullName evidence="5">RxLR effector candidate protein</fullName>
    </recommendedName>
</protein>
<keyword evidence="3" id="KW-0496">Mitochondrion</keyword>
<organism evidence="3 4">
    <name type="scientific">Plasmodiophora brassicae</name>
    <name type="common">Clubroot disease agent</name>
    <dbReference type="NCBI Taxonomy" id="37360"/>
    <lineage>
        <taxon>Eukaryota</taxon>
        <taxon>Sar</taxon>
        <taxon>Rhizaria</taxon>
        <taxon>Endomyxa</taxon>
        <taxon>Phytomyxea</taxon>
        <taxon>Plasmodiophorida</taxon>
        <taxon>Plasmodiophoridae</taxon>
        <taxon>Plasmodiophora</taxon>
    </lineage>
</organism>
<sequence length="251" mass="27242">MDIPSTFWLVVAVGASVAASQPSDFSSTPFLDPASLPEPLTDPNPLRSNSVDETSAQSDSTANAVPDINPSTTTVPIPISSPFELLPEMGTTKDVNQFNVSSPFNSNETSSDCPSAGGVVRKESQPDRTGSIATNEVMSDGDDTALDDVSLEIMTTSPMHRHYIPIDVPEMDQSWDVDTWPMIIDDDATDNSTIGEPDWQFNGTTMDQDRDDDCRMHEDPLNNTNPRNDVFVVQPITQETSGDSPSMNRTV</sequence>
<evidence type="ECO:0000256" key="1">
    <source>
        <dbReference type="SAM" id="MobiDB-lite"/>
    </source>
</evidence>
<name>A0A3P3XYG2_PLABS</name>
<dbReference type="Proteomes" id="UP000290189">
    <property type="component" value="Unassembled WGS sequence"/>
</dbReference>
<proteinExistence type="predicted"/>
<feature type="region of interest" description="Disordered" evidence="1">
    <location>
        <begin position="19"/>
        <end position="75"/>
    </location>
</feature>
<evidence type="ECO:0008006" key="5">
    <source>
        <dbReference type="Google" id="ProtNLM"/>
    </source>
</evidence>
<feature type="chain" id="PRO_5018094661" description="RxLR effector candidate protein" evidence="2">
    <location>
        <begin position="21"/>
        <end position="251"/>
    </location>
</feature>
<feature type="region of interest" description="Disordered" evidence="1">
    <location>
        <begin position="189"/>
        <end position="251"/>
    </location>
</feature>
<reference evidence="3 4" key="1">
    <citation type="submission" date="2018-03" db="EMBL/GenBank/DDBJ databases">
        <authorList>
            <person name="Fogelqvist J."/>
        </authorList>
    </citation>
    <scope>NUCLEOTIDE SEQUENCE [LARGE SCALE GENOMIC DNA]</scope>
</reference>
<gene>
    <name evidence="3" type="ORF">PLBR_LOCUS201</name>
</gene>
<feature type="region of interest" description="Disordered" evidence="1">
    <location>
        <begin position="103"/>
        <end position="143"/>
    </location>
</feature>
<feature type="compositionally biased region" description="Polar residues" evidence="1">
    <location>
        <begin position="235"/>
        <end position="251"/>
    </location>
</feature>
<accession>A0A3P3XYG2</accession>